<sequence length="122" mass="13539">MDNTAEEVVLVTGSQVNDDNKEQTVVRNLIASNQSGSSNLTSEQLVLLLLLQHQSLDPLRRNLDDFFLVLLAVITYGLQMGFLFVEVGLVQKKNVTSILFKSTLDGYVGCVSFWLVGYALAW</sequence>
<proteinExistence type="predicted"/>
<keyword evidence="8" id="KW-1185">Reference proteome</keyword>
<dbReference type="InterPro" id="IPR029020">
    <property type="entry name" value="Ammonium/urea_transptr"/>
</dbReference>
<gene>
    <name evidence="7" type="ORF">DGAL_LOCUS2801</name>
</gene>
<keyword evidence="2 5" id="KW-0812">Transmembrane</keyword>
<feature type="transmembrane region" description="Helical" evidence="5">
    <location>
        <begin position="102"/>
        <end position="121"/>
    </location>
</feature>
<evidence type="ECO:0000256" key="2">
    <source>
        <dbReference type="ARBA" id="ARBA00022692"/>
    </source>
</evidence>
<keyword evidence="4 5" id="KW-0472">Membrane</keyword>
<dbReference type="AlphaFoldDB" id="A0A8J2RAZ1"/>
<dbReference type="Pfam" id="PF00909">
    <property type="entry name" value="Ammonium_transp"/>
    <property type="match status" value="1"/>
</dbReference>
<keyword evidence="3 5" id="KW-1133">Transmembrane helix</keyword>
<dbReference type="Proteomes" id="UP000789390">
    <property type="component" value="Unassembled WGS sequence"/>
</dbReference>
<evidence type="ECO:0000256" key="4">
    <source>
        <dbReference type="ARBA" id="ARBA00023136"/>
    </source>
</evidence>
<protein>
    <recommendedName>
        <fullName evidence="6">Ammonium transporter AmtB-like domain-containing protein</fullName>
    </recommendedName>
</protein>
<evidence type="ECO:0000313" key="7">
    <source>
        <dbReference type="EMBL" id="CAH0100543.1"/>
    </source>
</evidence>
<evidence type="ECO:0000313" key="8">
    <source>
        <dbReference type="Proteomes" id="UP000789390"/>
    </source>
</evidence>
<dbReference type="GO" id="GO:0016020">
    <property type="term" value="C:membrane"/>
    <property type="evidence" value="ECO:0007669"/>
    <property type="project" value="UniProtKB-SubCell"/>
</dbReference>
<dbReference type="OrthoDB" id="534912at2759"/>
<name>A0A8J2RAZ1_9CRUS</name>
<evidence type="ECO:0000259" key="6">
    <source>
        <dbReference type="Pfam" id="PF00909"/>
    </source>
</evidence>
<feature type="domain" description="Ammonium transporter AmtB-like" evidence="6">
    <location>
        <begin position="66"/>
        <end position="121"/>
    </location>
</feature>
<dbReference type="EMBL" id="CAKKLH010000039">
    <property type="protein sequence ID" value="CAH0100543.1"/>
    <property type="molecule type" value="Genomic_DNA"/>
</dbReference>
<comment type="caution">
    <text evidence="7">The sequence shown here is derived from an EMBL/GenBank/DDBJ whole genome shotgun (WGS) entry which is preliminary data.</text>
</comment>
<dbReference type="InterPro" id="IPR024041">
    <property type="entry name" value="NH4_transpt_AmtB-like_dom"/>
</dbReference>
<reference evidence="7" key="1">
    <citation type="submission" date="2021-11" db="EMBL/GenBank/DDBJ databases">
        <authorList>
            <person name="Schell T."/>
        </authorList>
    </citation>
    <scope>NUCLEOTIDE SEQUENCE</scope>
    <source>
        <strain evidence="7">M5</strain>
    </source>
</reference>
<dbReference type="Gene3D" id="1.10.3430.10">
    <property type="entry name" value="Ammonium transporter AmtB like domains"/>
    <property type="match status" value="1"/>
</dbReference>
<feature type="transmembrane region" description="Helical" evidence="5">
    <location>
        <begin position="66"/>
        <end position="90"/>
    </location>
</feature>
<dbReference type="SUPFAM" id="SSF111352">
    <property type="entry name" value="Ammonium transporter"/>
    <property type="match status" value="1"/>
</dbReference>
<organism evidence="7 8">
    <name type="scientific">Daphnia galeata</name>
    <dbReference type="NCBI Taxonomy" id="27404"/>
    <lineage>
        <taxon>Eukaryota</taxon>
        <taxon>Metazoa</taxon>
        <taxon>Ecdysozoa</taxon>
        <taxon>Arthropoda</taxon>
        <taxon>Crustacea</taxon>
        <taxon>Branchiopoda</taxon>
        <taxon>Diplostraca</taxon>
        <taxon>Cladocera</taxon>
        <taxon>Anomopoda</taxon>
        <taxon>Daphniidae</taxon>
        <taxon>Daphnia</taxon>
    </lineage>
</organism>
<evidence type="ECO:0000256" key="1">
    <source>
        <dbReference type="ARBA" id="ARBA00004141"/>
    </source>
</evidence>
<comment type="subcellular location">
    <subcellularLocation>
        <location evidence="1">Membrane</location>
        <topology evidence="1">Multi-pass membrane protein</topology>
    </subcellularLocation>
</comment>
<evidence type="ECO:0000256" key="3">
    <source>
        <dbReference type="ARBA" id="ARBA00022989"/>
    </source>
</evidence>
<dbReference type="GO" id="GO:0008519">
    <property type="term" value="F:ammonium channel activity"/>
    <property type="evidence" value="ECO:0007669"/>
    <property type="project" value="InterPro"/>
</dbReference>
<accession>A0A8J2RAZ1</accession>
<evidence type="ECO:0000256" key="5">
    <source>
        <dbReference type="SAM" id="Phobius"/>
    </source>
</evidence>